<keyword evidence="2" id="KW-0732">Signal</keyword>
<feature type="compositionally biased region" description="Basic and acidic residues" evidence="1">
    <location>
        <begin position="68"/>
        <end position="83"/>
    </location>
</feature>
<accession>A0A2V2US86</accession>
<dbReference type="EMBL" id="PRFA01000107">
    <property type="protein sequence ID" value="PWU86920.1"/>
    <property type="molecule type" value="Genomic_DNA"/>
</dbReference>
<feature type="compositionally biased region" description="Polar residues" evidence="1">
    <location>
        <begin position="253"/>
        <end position="262"/>
    </location>
</feature>
<feature type="compositionally biased region" description="Polar residues" evidence="1">
    <location>
        <begin position="306"/>
        <end position="332"/>
    </location>
</feature>
<evidence type="ECO:0000256" key="2">
    <source>
        <dbReference type="SAM" id="SignalP"/>
    </source>
</evidence>
<feature type="compositionally biased region" description="Polar residues" evidence="1">
    <location>
        <begin position="38"/>
        <end position="62"/>
    </location>
</feature>
<feature type="signal peptide" evidence="2">
    <location>
        <begin position="1"/>
        <end position="24"/>
    </location>
</feature>
<dbReference type="VEuPathDB" id="TriTrypDB:TcCLB.508453.10"/>
<dbReference type="VEuPathDB" id="TriTrypDB:TcBrA4_0171110"/>
<dbReference type="VEuPathDB" id="TriTrypDB:TcCL_ESM06193"/>
<dbReference type="VEuPathDB" id="TriTrypDB:TCDM_12896"/>
<dbReference type="Proteomes" id="UP000246121">
    <property type="component" value="Unassembled WGS sequence"/>
</dbReference>
<dbReference type="AlphaFoldDB" id="A0A2V2US86"/>
<dbReference type="VEuPathDB" id="TriTrypDB:BCY84_06886"/>
<name>A0A2V2US86_TRYCR</name>
<dbReference type="VEuPathDB" id="TriTrypDB:TCSYLVIO_006603"/>
<protein>
    <submittedName>
        <fullName evidence="3">Mucin-associated surface protein (MASP)</fullName>
    </submittedName>
</protein>
<feature type="compositionally biased region" description="Basic and acidic residues" evidence="1">
    <location>
        <begin position="114"/>
        <end position="133"/>
    </location>
</feature>
<dbReference type="VEuPathDB" id="TriTrypDB:C4B63_107g50"/>
<feature type="chain" id="PRO_5016106842" evidence="2">
    <location>
        <begin position="25"/>
        <end position="352"/>
    </location>
</feature>
<feature type="compositionally biased region" description="Basic and acidic residues" evidence="1">
    <location>
        <begin position="191"/>
        <end position="201"/>
    </location>
</feature>
<evidence type="ECO:0000256" key="1">
    <source>
        <dbReference type="SAM" id="MobiDB-lite"/>
    </source>
</evidence>
<feature type="compositionally biased region" description="Polar residues" evidence="1">
    <location>
        <begin position="165"/>
        <end position="190"/>
    </location>
</feature>
<evidence type="ECO:0000313" key="3">
    <source>
        <dbReference type="EMBL" id="PWU86920.1"/>
    </source>
</evidence>
<feature type="compositionally biased region" description="Basic and acidic residues" evidence="1">
    <location>
        <begin position="210"/>
        <end position="245"/>
    </location>
</feature>
<dbReference type="VEuPathDB" id="TriTrypDB:TcCLB.508165.420"/>
<dbReference type="VEuPathDB" id="TriTrypDB:TcCLB.506335.100"/>
<comment type="caution">
    <text evidence="3">The sequence shown here is derived from an EMBL/GenBank/DDBJ whole genome shotgun (WGS) entry which is preliminary data.</text>
</comment>
<reference evidence="3 4" key="1">
    <citation type="journal article" date="2018" name="Microb. Genom.">
        <title>Expanding an expanded genome: long-read sequencing of Trypanosoma cruzi.</title>
        <authorList>
            <person name="Berna L."/>
            <person name="Rodriguez M."/>
            <person name="Chiribao M.L."/>
            <person name="Parodi-Talice A."/>
            <person name="Pita S."/>
            <person name="Rijo G."/>
            <person name="Alvarez-Valin F."/>
            <person name="Robello C."/>
        </authorList>
    </citation>
    <scope>NUCLEOTIDE SEQUENCE [LARGE SCALE GENOMIC DNA]</scope>
    <source>
        <strain evidence="3 4">Dm28c</strain>
    </source>
</reference>
<gene>
    <name evidence="3" type="ORF">C4B63_107g50</name>
</gene>
<sequence length="352" mass="37651">MAMMMTGRVLLACALCVLWCGTSGGRCDDAGTGETLPGASSSVVGKGSQESSPIAQGGSLNSVLEPISAKETRAETDEGRPSREEEESSADEEEEEEEDEKEGILQPSSPPQSPKKDELEKVNESEPKPENQRQVEGGIQNQREEETVDDGEAIEIKQKKEGSGPQPNNHQTPVQEENTSSGEVQQPSQGKEQKTNVEEIPPRNPAGDRSSGEHNNNDGSSEKEEGKEGVEGHERDRAQEREEAAHVSGAPKVNSTDIQQEVQRTHAGETPTGMKQRAGEEKDDETEEEREEQKEQNQENPPAKQETITGANATNQINTTPGDSDGSTAVSHTTSPLLPLVVACAAAAVVAA</sequence>
<dbReference type="VEuPathDB" id="TriTrypDB:ECC02_011133"/>
<feature type="compositionally biased region" description="Acidic residues" evidence="1">
    <location>
        <begin position="281"/>
        <end position="290"/>
    </location>
</feature>
<dbReference type="VEuPathDB" id="TriTrypDB:TcG_11893"/>
<dbReference type="VEuPathDB" id="TriTrypDB:C3747_20g149"/>
<feature type="region of interest" description="Disordered" evidence="1">
    <location>
        <begin position="36"/>
        <end position="332"/>
    </location>
</feature>
<organism evidence="3 4">
    <name type="scientific">Trypanosoma cruzi</name>
    <dbReference type="NCBI Taxonomy" id="5693"/>
    <lineage>
        <taxon>Eukaryota</taxon>
        <taxon>Discoba</taxon>
        <taxon>Euglenozoa</taxon>
        <taxon>Kinetoplastea</taxon>
        <taxon>Metakinetoplastina</taxon>
        <taxon>Trypanosomatida</taxon>
        <taxon>Trypanosomatidae</taxon>
        <taxon>Trypanosoma</taxon>
        <taxon>Schizotrypanum</taxon>
    </lineage>
</organism>
<proteinExistence type="predicted"/>
<feature type="compositionally biased region" description="Acidic residues" evidence="1">
    <location>
        <begin position="84"/>
        <end position="101"/>
    </location>
</feature>
<evidence type="ECO:0000313" key="4">
    <source>
        <dbReference type="Proteomes" id="UP000246121"/>
    </source>
</evidence>